<name>A0A1I4CPR4_9BACL</name>
<sequence>MGGDNPGMYESLLFSLQSYLLTFVMTPFGLVFIPQGMSTLFQHTSLALIFYGYLLINPLFYRFFLNWLKKRELRQQATSAIHRKHWIVAGGWALFSHFWLFQILHAYLHSGREGEVALTPSMELVGLSAIALFVGAGSTAFLSYKYTVLGKEGRYDSLSSLFRK</sequence>
<gene>
    <name evidence="2" type="ORF">SAMN05518846_12135</name>
</gene>
<evidence type="ECO:0000313" key="3">
    <source>
        <dbReference type="Proteomes" id="UP000198915"/>
    </source>
</evidence>
<keyword evidence="1" id="KW-1133">Transmembrane helix</keyword>
<proteinExistence type="predicted"/>
<keyword evidence="1" id="KW-0472">Membrane</keyword>
<dbReference type="Proteomes" id="UP000198915">
    <property type="component" value="Unassembled WGS sequence"/>
</dbReference>
<feature type="transmembrane region" description="Helical" evidence="1">
    <location>
        <begin position="12"/>
        <end position="33"/>
    </location>
</feature>
<keyword evidence="3" id="KW-1185">Reference proteome</keyword>
<accession>A0A1I4CPR4</accession>
<feature type="transmembrane region" description="Helical" evidence="1">
    <location>
        <begin position="124"/>
        <end position="144"/>
    </location>
</feature>
<evidence type="ECO:0000313" key="2">
    <source>
        <dbReference type="EMBL" id="SFK83274.1"/>
    </source>
</evidence>
<dbReference type="AlphaFoldDB" id="A0A1I4CPR4"/>
<feature type="transmembrane region" description="Helical" evidence="1">
    <location>
        <begin position="45"/>
        <end position="65"/>
    </location>
</feature>
<feature type="transmembrane region" description="Helical" evidence="1">
    <location>
        <begin position="86"/>
        <end position="104"/>
    </location>
</feature>
<protein>
    <submittedName>
        <fullName evidence="2">Uncharacterized protein</fullName>
    </submittedName>
</protein>
<keyword evidence="1" id="KW-0812">Transmembrane</keyword>
<organism evidence="2 3">
    <name type="scientific">Brevibacillus centrosporus</name>
    <dbReference type="NCBI Taxonomy" id="54910"/>
    <lineage>
        <taxon>Bacteria</taxon>
        <taxon>Bacillati</taxon>
        <taxon>Bacillota</taxon>
        <taxon>Bacilli</taxon>
        <taxon>Bacillales</taxon>
        <taxon>Paenibacillaceae</taxon>
        <taxon>Brevibacillus</taxon>
    </lineage>
</organism>
<evidence type="ECO:0000256" key="1">
    <source>
        <dbReference type="SAM" id="Phobius"/>
    </source>
</evidence>
<reference evidence="3" key="1">
    <citation type="submission" date="2016-10" db="EMBL/GenBank/DDBJ databases">
        <authorList>
            <person name="Varghese N."/>
            <person name="Submissions S."/>
        </authorList>
    </citation>
    <scope>NUCLEOTIDE SEQUENCE [LARGE SCALE GENOMIC DNA]</scope>
    <source>
        <strain evidence="3">OK042</strain>
    </source>
</reference>
<dbReference type="EMBL" id="FORT01000021">
    <property type="protein sequence ID" value="SFK83274.1"/>
    <property type="molecule type" value="Genomic_DNA"/>
</dbReference>